<gene>
    <name evidence="3" type="ORF">SAY87_011246</name>
</gene>
<reference evidence="3 4" key="1">
    <citation type="journal article" date="2023" name="Hortic Res">
        <title>Pangenome of water caltrop reveals structural variations and asymmetric subgenome divergence after allopolyploidization.</title>
        <authorList>
            <person name="Zhang X."/>
            <person name="Chen Y."/>
            <person name="Wang L."/>
            <person name="Yuan Y."/>
            <person name="Fang M."/>
            <person name="Shi L."/>
            <person name="Lu R."/>
            <person name="Comes H.P."/>
            <person name="Ma Y."/>
            <person name="Chen Y."/>
            <person name="Huang G."/>
            <person name="Zhou Y."/>
            <person name="Zheng Z."/>
            <person name="Qiu Y."/>
        </authorList>
    </citation>
    <scope>NUCLEOTIDE SEQUENCE [LARGE SCALE GENOMIC DNA]</scope>
    <source>
        <tissue evidence="3">Roots</tissue>
    </source>
</reference>
<sequence length="143" mass="16533">MVSVFLLSLFCSDVSVCHSVLGARLCSFNLLITVVSWSCCFVLLFLLYCALSFYSHYCPVIPPIMFCCSELPDVVLPFIRFVSEWFKYLLFSCKRQLLNPITIPVFHSAVCFCQEVQVFINFKFKAFFFVKDRSDSLSLLLRD</sequence>
<comment type="caution">
    <text evidence="3">The sequence shown here is derived from an EMBL/GenBank/DDBJ whole genome shotgun (WGS) entry which is preliminary data.</text>
</comment>
<organism evidence="3 4">
    <name type="scientific">Trapa incisa</name>
    <dbReference type="NCBI Taxonomy" id="236973"/>
    <lineage>
        <taxon>Eukaryota</taxon>
        <taxon>Viridiplantae</taxon>
        <taxon>Streptophyta</taxon>
        <taxon>Embryophyta</taxon>
        <taxon>Tracheophyta</taxon>
        <taxon>Spermatophyta</taxon>
        <taxon>Magnoliopsida</taxon>
        <taxon>eudicotyledons</taxon>
        <taxon>Gunneridae</taxon>
        <taxon>Pentapetalae</taxon>
        <taxon>rosids</taxon>
        <taxon>malvids</taxon>
        <taxon>Myrtales</taxon>
        <taxon>Lythraceae</taxon>
        <taxon>Trapa</taxon>
    </lineage>
</organism>
<feature type="chain" id="PRO_5042882415" evidence="2">
    <location>
        <begin position="20"/>
        <end position="143"/>
    </location>
</feature>
<name>A0AAN7GMM9_9MYRT</name>
<protein>
    <submittedName>
        <fullName evidence="3">Uncharacterized protein</fullName>
    </submittedName>
</protein>
<feature type="signal peptide" evidence="2">
    <location>
        <begin position="1"/>
        <end position="19"/>
    </location>
</feature>
<keyword evidence="1" id="KW-1133">Transmembrane helix</keyword>
<proteinExistence type="predicted"/>
<keyword evidence="1" id="KW-0812">Transmembrane</keyword>
<evidence type="ECO:0000313" key="3">
    <source>
        <dbReference type="EMBL" id="KAK4744934.1"/>
    </source>
</evidence>
<dbReference type="Proteomes" id="UP001345219">
    <property type="component" value="Chromosome 9"/>
</dbReference>
<keyword evidence="4" id="KW-1185">Reference proteome</keyword>
<accession>A0AAN7GMM9</accession>
<dbReference type="EMBL" id="JAXIOK010000022">
    <property type="protein sequence ID" value="KAK4744934.1"/>
    <property type="molecule type" value="Genomic_DNA"/>
</dbReference>
<evidence type="ECO:0000313" key="4">
    <source>
        <dbReference type="Proteomes" id="UP001345219"/>
    </source>
</evidence>
<feature type="transmembrane region" description="Helical" evidence="1">
    <location>
        <begin position="32"/>
        <end position="54"/>
    </location>
</feature>
<keyword evidence="1" id="KW-0472">Membrane</keyword>
<evidence type="ECO:0000256" key="1">
    <source>
        <dbReference type="SAM" id="Phobius"/>
    </source>
</evidence>
<evidence type="ECO:0000256" key="2">
    <source>
        <dbReference type="SAM" id="SignalP"/>
    </source>
</evidence>
<keyword evidence="2" id="KW-0732">Signal</keyword>
<dbReference type="AlphaFoldDB" id="A0AAN7GMM9"/>